<dbReference type="AlphaFoldDB" id="A0A918P0J8"/>
<evidence type="ECO:0000313" key="3">
    <source>
        <dbReference type="Proteomes" id="UP000619244"/>
    </source>
</evidence>
<feature type="region of interest" description="Disordered" evidence="1">
    <location>
        <begin position="1"/>
        <end position="28"/>
    </location>
</feature>
<name>A0A918P0J8_9ACTN</name>
<comment type="caution">
    <text evidence="2">The sequence shown here is derived from an EMBL/GenBank/DDBJ whole genome shotgun (WGS) entry which is preliminary data.</text>
</comment>
<protein>
    <recommendedName>
        <fullName evidence="4">Transposase</fullName>
    </recommendedName>
</protein>
<dbReference type="RefSeq" id="WP_190194657.1">
    <property type="nucleotide sequence ID" value="NZ_BMVU01000073.1"/>
</dbReference>
<dbReference type="InterPro" id="IPR047650">
    <property type="entry name" value="Transpos_IS110"/>
</dbReference>
<evidence type="ECO:0000313" key="2">
    <source>
        <dbReference type="EMBL" id="GGY10408.1"/>
    </source>
</evidence>
<dbReference type="Proteomes" id="UP000619244">
    <property type="component" value="Unassembled WGS sequence"/>
</dbReference>
<gene>
    <name evidence="2" type="ORF">GCM10010358_73710</name>
</gene>
<sequence length="193" mass="20894">MEGLPVQPCVEVPDDGHRRDGHKRTRTSVAADELGRCQDGPTVAATTEGHGRALSWIGRFGPQILVAVEDCRHLTPRFEVDLLTAGHQAVRVHTRLMAGARRSARERGKSDPLDAQAVARATLREPGPAPAVRTCVPTCCRTPSSAGVHHHVTPLRPARDGLVQPGDTHRRQPVYRAVTVAGREHGAHRVVRG</sequence>
<feature type="region of interest" description="Disordered" evidence="1">
    <location>
        <begin position="146"/>
        <end position="168"/>
    </location>
</feature>
<evidence type="ECO:0008006" key="4">
    <source>
        <dbReference type="Google" id="ProtNLM"/>
    </source>
</evidence>
<evidence type="ECO:0000256" key="1">
    <source>
        <dbReference type="SAM" id="MobiDB-lite"/>
    </source>
</evidence>
<accession>A0A918P0J8</accession>
<dbReference type="PANTHER" id="PTHR33055:SF16">
    <property type="entry name" value="TRANSPOSASE FOR INSERTION SEQUENCE ELEMENT IS1547"/>
    <property type="match status" value="1"/>
</dbReference>
<dbReference type="EMBL" id="BMVU01000073">
    <property type="protein sequence ID" value="GGY10408.1"/>
    <property type="molecule type" value="Genomic_DNA"/>
</dbReference>
<proteinExistence type="predicted"/>
<keyword evidence="3" id="KW-1185">Reference proteome</keyword>
<reference evidence="2" key="2">
    <citation type="submission" date="2020-09" db="EMBL/GenBank/DDBJ databases">
        <authorList>
            <person name="Sun Q."/>
            <person name="Ohkuma M."/>
        </authorList>
    </citation>
    <scope>NUCLEOTIDE SEQUENCE</scope>
    <source>
        <strain evidence="2">JCM 4790</strain>
    </source>
</reference>
<organism evidence="2 3">
    <name type="scientific">Streptomyces minutiscleroticus</name>
    <dbReference type="NCBI Taxonomy" id="68238"/>
    <lineage>
        <taxon>Bacteria</taxon>
        <taxon>Bacillati</taxon>
        <taxon>Actinomycetota</taxon>
        <taxon>Actinomycetes</taxon>
        <taxon>Kitasatosporales</taxon>
        <taxon>Streptomycetaceae</taxon>
        <taxon>Streptomyces</taxon>
    </lineage>
</organism>
<reference evidence="2" key="1">
    <citation type="journal article" date="2014" name="Int. J. Syst. Evol. Microbiol.">
        <title>Complete genome sequence of Corynebacterium casei LMG S-19264T (=DSM 44701T), isolated from a smear-ripened cheese.</title>
        <authorList>
            <consortium name="US DOE Joint Genome Institute (JGI-PGF)"/>
            <person name="Walter F."/>
            <person name="Albersmeier A."/>
            <person name="Kalinowski J."/>
            <person name="Ruckert C."/>
        </authorList>
    </citation>
    <scope>NUCLEOTIDE SEQUENCE</scope>
    <source>
        <strain evidence="2">JCM 4790</strain>
    </source>
</reference>
<dbReference type="PANTHER" id="PTHR33055">
    <property type="entry name" value="TRANSPOSASE FOR INSERTION SEQUENCE ELEMENT IS1111A"/>
    <property type="match status" value="1"/>
</dbReference>